<dbReference type="Pfam" id="PF04542">
    <property type="entry name" value="Sigma70_r2"/>
    <property type="match status" value="1"/>
</dbReference>
<dbReference type="InterPro" id="IPR013324">
    <property type="entry name" value="RNA_pol_sigma_r3/r4-like"/>
</dbReference>
<comment type="similarity">
    <text evidence="1">Belongs to the sigma-70 factor family. ECF subfamily.</text>
</comment>
<dbReference type="InterPro" id="IPR013325">
    <property type="entry name" value="RNA_pol_sigma_r2"/>
</dbReference>
<dbReference type="NCBIfam" id="TIGR02983">
    <property type="entry name" value="SigE-fam_strep"/>
    <property type="match status" value="1"/>
</dbReference>
<keyword evidence="4" id="KW-0238">DNA-binding</keyword>
<evidence type="ECO:0000313" key="9">
    <source>
        <dbReference type="Proteomes" id="UP001500218"/>
    </source>
</evidence>
<dbReference type="InterPro" id="IPR014284">
    <property type="entry name" value="RNA_pol_sigma-70_dom"/>
</dbReference>
<sequence>MRTEQELEYIEYVRARSVTLRRLAYRLCGDWHTAEDVVQKAFVLLYRHWRRANQAASLDAYVRRMVVNAYLEDRRGWWARQVTTVADLPAQAQPDQGADGRLDLLAALARISPGQRAVLVLRYWEQLDIAETAETLGCSAGTVKSQTSLAIAALRRLMPDYVRSGREERQ</sequence>
<dbReference type="Gene3D" id="1.10.10.10">
    <property type="entry name" value="Winged helix-like DNA-binding domain superfamily/Winged helix DNA-binding domain"/>
    <property type="match status" value="1"/>
</dbReference>
<dbReference type="InterPro" id="IPR013249">
    <property type="entry name" value="RNA_pol_sigma70_r4_t2"/>
</dbReference>
<accession>A0ABP4Y026</accession>
<keyword evidence="3" id="KW-0731">Sigma factor</keyword>
<dbReference type="InterPro" id="IPR039425">
    <property type="entry name" value="RNA_pol_sigma-70-like"/>
</dbReference>
<proteinExistence type="inferred from homology"/>
<comment type="caution">
    <text evidence="8">The sequence shown here is derived from an EMBL/GenBank/DDBJ whole genome shotgun (WGS) entry which is preliminary data.</text>
</comment>
<evidence type="ECO:0000313" key="8">
    <source>
        <dbReference type="EMBL" id="GAA1799623.1"/>
    </source>
</evidence>
<evidence type="ECO:0000256" key="1">
    <source>
        <dbReference type="ARBA" id="ARBA00010641"/>
    </source>
</evidence>
<reference evidence="9" key="1">
    <citation type="journal article" date="2019" name="Int. J. Syst. Evol. Microbiol.">
        <title>The Global Catalogue of Microorganisms (GCM) 10K type strain sequencing project: providing services to taxonomists for standard genome sequencing and annotation.</title>
        <authorList>
            <consortium name="The Broad Institute Genomics Platform"/>
            <consortium name="The Broad Institute Genome Sequencing Center for Infectious Disease"/>
            <person name="Wu L."/>
            <person name="Ma J."/>
        </authorList>
    </citation>
    <scope>NUCLEOTIDE SEQUENCE [LARGE SCALE GENOMIC DNA]</scope>
    <source>
        <strain evidence="9">JCM 13250</strain>
    </source>
</reference>
<evidence type="ECO:0000256" key="3">
    <source>
        <dbReference type="ARBA" id="ARBA00023082"/>
    </source>
</evidence>
<keyword evidence="5" id="KW-0804">Transcription</keyword>
<keyword evidence="9" id="KW-1185">Reference proteome</keyword>
<gene>
    <name evidence="8" type="ORF">GCM10009682_21560</name>
</gene>
<evidence type="ECO:0000259" key="7">
    <source>
        <dbReference type="Pfam" id="PF08281"/>
    </source>
</evidence>
<evidence type="ECO:0000256" key="2">
    <source>
        <dbReference type="ARBA" id="ARBA00023015"/>
    </source>
</evidence>
<dbReference type="InterPro" id="IPR007627">
    <property type="entry name" value="RNA_pol_sigma70_r2"/>
</dbReference>
<dbReference type="Gene3D" id="1.10.1740.10">
    <property type="match status" value="1"/>
</dbReference>
<name>A0ABP4Y026_9ACTN</name>
<keyword evidence="2" id="KW-0805">Transcription regulation</keyword>
<feature type="domain" description="RNA polymerase sigma factor 70 region 4 type 2" evidence="7">
    <location>
        <begin position="102"/>
        <end position="154"/>
    </location>
</feature>
<dbReference type="RefSeq" id="WP_344128973.1">
    <property type="nucleotide sequence ID" value="NZ_BAAALT010000053.1"/>
</dbReference>
<evidence type="ECO:0000256" key="4">
    <source>
        <dbReference type="ARBA" id="ARBA00023125"/>
    </source>
</evidence>
<dbReference type="InterPro" id="IPR014325">
    <property type="entry name" value="RNA_pol_sigma-E_actinobac"/>
</dbReference>
<dbReference type="Pfam" id="PF08281">
    <property type="entry name" value="Sigma70_r4_2"/>
    <property type="match status" value="1"/>
</dbReference>
<dbReference type="PANTHER" id="PTHR43133">
    <property type="entry name" value="RNA POLYMERASE ECF-TYPE SIGMA FACTO"/>
    <property type="match status" value="1"/>
</dbReference>
<dbReference type="Proteomes" id="UP001500218">
    <property type="component" value="Unassembled WGS sequence"/>
</dbReference>
<organism evidence="8 9">
    <name type="scientific">Luedemannella flava</name>
    <dbReference type="NCBI Taxonomy" id="349316"/>
    <lineage>
        <taxon>Bacteria</taxon>
        <taxon>Bacillati</taxon>
        <taxon>Actinomycetota</taxon>
        <taxon>Actinomycetes</taxon>
        <taxon>Micromonosporales</taxon>
        <taxon>Micromonosporaceae</taxon>
        <taxon>Luedemannella</taxon>
    </lineage>
</organism>
<evidence type="ECO:0000256" key="5">
    <source>
        <dbReference type="ARBA" id="ARBA00023163"/>
    </source>
</evidence>
<dbReference type="InterPro" id="IPR036388">
    <property type="entry name" value="WH-like_DNA-bd_sf"/>
</dbReference>
<evidence type="ECO:0000259" key="6">
    <source>
        <dbReference type="Pfam" id="PF04542"/>
    </source>
</evidence>
<feature type="domain" description="RNA polymerase sigma-70 region 2" evidence="6">
    <location>
        <begin position="19"/>
        <end position="75"/>
    </location>
</feature>
<dbReference type="NCBIfam" id="TIGR02937">
    <property type="entry name" value="sigma70-ECF"/>
    <property type="match status" value="1"/>
</dbReference>
<dbReference type="EMBL" id="BAAALT010000053">
    <property type="protein sequence ID" value="GAA1799623.1"/>
    <property type="molecule type" value="Genomic_DNA"/>
</dbReference>
<dbReference type="SUPFAM" id="SSF88659">
    <property type="entry name" value="Sigma3 and sigma4 domains of RNA polymerase sigma factors"/>
    <property type="match status" value="1"/>
</dbReference>
<dbReference type="SUPFAM" id="SSF88946">
    <property type="entry name" value="Sigma2 domain of RNA polymerase sigma factors"/>
    <property type="match status" value="1"/>
</dbReference>
<protein>
    <submittedName>
        <fullName evidence="8">SigE family RNA polymerase sigma factor</fullName>
    </submittedName>
</protein>
<dbReference type="PANTHER" id="PTHR43133:SF50">
    <property type="entry name" value="ECF RNA POLYMERASE SIGMA FACTOR SIGM"/>
    <property type="match status" value="1"/>
</dbReference>